<feature type="signal peptide" evidence="2">
    <location>
        <begin position="1"/>
        <end position="21"/>
    </location>
</feature>
<feature type="chain" id="PRO_5002316756" evidence="2">
    <location>
        <begin position="22"/>
        <end position="117"/>
    </location>
</feature>
<sequence>MSHFMLSLFITFTSFFAFVSANWGVATWYTPNGGLGACGAPSANTDWVIALPANRYYEGNGHCWQHVKIEYNGEVTEAVVVDLCPGCANDNIDVTPAVFEHYASKDKGVINVNWWFI</sequence>
<dbReference type="EMBL" id="KN880630">
    <property type="protein sequence ID" value="KIY64552.1"/>
    <property type="molecule type" value="Genomic_DNA"/>
</dbReference>
<evidence type="ECO:0000313" key="3">
    <source>
        <dbReference type="EMBL" id="KIY64552.1"/>
    </source>
</evidence>
<dbReference type="AlphaFoldDB" id="A0A0D7B232"/>
<dbReference type="OrthoDB" id="623670at2759"/>
<keyword evidence="4" id="KW-1185">Reference proteome</keyword>
<dbReference type="PANTHER" id="PTHR31836">
    <property type="match status" value="1"/>
</dbReference>
<organism evidence="3 4">
    <name type="scientific">Cylindrobasidium torrendii FP15055 ss-10</name>
    <dbReference type="NCBI Taxonomy" id="1314674"/>
    <lineage>
        <taxon>Eukaryota</taxon>
        <taxon>Fungi</taxon>
        <taxon>Dikarya</taxon>
        <taxon>Basidiomycota</taxon>
        <taxon>Agaricomycotina</taxon>
        <taxon>Agaricomycetes</taxon>
        <taxon>Agaricomycetidae</taxon>
        <taxon>Agaricales</taxon>
        <taxon>Marasmiineae</taxon>
        <taxon>Physalacriaceae</taxon>
        <taxon>Cylindrobasidium</taxon>
    </lineage>
</organism>
<gene>
    <name evidence="3" type="ORF">CYLTODRAFT_425109</name>
</gene>
<reference evidence="3 4" key="1">
    <citation type="journal article" date="2015" name="Fungal Genet. Biol.">
        <title>Evolution of novel wood decay mechanisms in Agaricales revealed by the genome sequences of Fistulina hepatica and Cylindrobasidium torrendii.</title>
        <authorList>
            <person name="Floudas D."/>
            <person name="Held B.W."/>
            <person name="Riley R."/>
            <person name="Nagy L.G."/>
            <person name="Koehler G."/>
            <person name="Ransdell A.S."/>
            <person name="Younus H."/>
            <person name="Chow J."/>
            <person name="Chiniquy J."/>
            <person name="Lipzen A."/>
            <person name="Tritt A."/>
            <person name="Sun H."/>
            <person name="Haridas S."/>
            <person name="LaButti K."/>
            <person name="Ohm R.A."/>
            <person name="Kues U."/>
            <person name="Blanchette R.A."/>
            <person name="Grigoriev I.V."/>
            <person name="Minto R.E."/>
            <person name="Hibbett D.S."/>
        </authorList>
    </citation>
    <scope>NUCLEOTIDE SEQUENCE [LARGE SCALE GENOMIC DNA]</scope>
    <source>
        <strain evidence="3 4">FP15055 ss-10</strain>
    </source>
</reference>
<keyword evidence="1 2" id="KW-0732">Signal</keyword>
<dbReference type="InterPro" id="IPR051477">
    <property type="entry name" value="Expansin_CellWall"/>
</dbReference>
<dbReference type="STRING" id="1314674.A0A0D7B232"/>
<dbReference type="Gene3D" id="2.40.40.10">
    <property type="entry name" value="RlpA-like domain"/>
    <property type="match status" value="1"/>
</dbReference>
<name>A0A0D7B232_9AGAR</name>
<dbReference type="PANTHER" id="PTHR31836:SF28">
    <property type="entry name" value="SRCR DOMAIN-CONTAINING PROTEIN-RELATED"/>
    <property type="match status" value="1"/>
</dbReference>
<dbReference type="CDD" id="cd22191">
    <property type="entry name" value="DPBB_RlpA_EXP_N-like"/>
    <property type="match status" value="1"/>
</dbReference>
<dbReference type="Proteomes" id="UP000054007">
    <property type="component" value="Unassembled WGS sequence"/>
</dbReference>
<proteinExistence type="predicted"/>
<evidence type="ECO:0000256" key="2">
    <source>
        <dbReference type="SAM" id="SignalP"/>
    </source>
</evidence>
<accession>A0A0D7B232</accession>
<evidence type="ECO:0000256" key="1">
    <source>
        <dbReference type="ARBA" id="ARBA00022729"/>
    </source>
</evidence>
<protein>
    <submittedName>
        <fullName evidence="3">Uncharacterized protein</fullName>
    </submittedName>
</protein>
<evidence type="ECO:0000313" key="4">
    <source>
        <dbReference type="Proteomes" id="UP000054007"/>
    </source>
</evidence>
<dbReference type="SUPFAM" id="SSF50685">
    <property type="entry name" value="Barwin-like endoglucanases"/>
    <property type="match status" value="1"/>
</dbReference>
<dbReference type="InterPro" id="IPR036908">
    <property type="entry name" value="RlpA-like_sf"/>
</dbReference>